<feature type="transmembrane region" description="Helical" evidence="1">
    <location>
        <begin position="251"/>
        <end position="270"/>
    </location>
</feature>
<feature type="transmembrane region" description="Helical" evidence="1">
    <location>
        <begin position="68"/>
        <end position="88"/>
    </location>
</feature>
<dbReference type="Pfam" id="PF20152">
    <property type="entry name" value="DUF6534"/>
    <property type="match status" value="1"/>
</dbReference>
<accession>A0A1A6A308</accession>
<dbReference type="InterPro" id="IPR045339">
    <property type="entry name" value="DUF6534"/>
</dbReference>
<dbReference type="STRING" id="1296121.A0A1A6A308"/>
<keyword evidence="1" id="KW-0472">Membrane</keyword>
<feature type="transmembrane region" description="Helical" evidence="1">
    <location>
        <begin position="29"/>
        <end position="48"/>
    </location>
</feature>
<sequence>MSVDISGMPPEQVEAIAKMAFGDNLGLKLGPVLLGPIFDSILWGVMLIQFQNWWSYCRPTERTVINYLTYYIMIASSAWTFMCIAYNMHNFVFRWGLTIATILVDFGTFTTFLEMPYPTAFPAVGFAMSSAVQAFYVERTFRLNNRNIPLVILLIGCILGELTSVLIIVIKCKGVSSELQAGDLLMEIRAWQCLTLGSDAIITVSLAWGLWRAKTGWSHTDALVKKLLLITLETQLAPTLVMLGFVIEMSIFPASTMGIFFELILLDTLPRSIQGVHLRRDQSASASGGRGDQTKSNAYHLGSGRLQQATVQVDTDTYVESYQMKASKPGVNRDQIYEEESIEHLDYANNLSKRDLNQPNHNF</sequence>
<feature type="transmembrane region" description="Helical" evidence="1">
    <location>
        <begin position="148"/>
        <end position="169"/>
    </location>
</feature>
<evidence type="ECO:0000313" key="3">
    <source>
        <dbReference type="EMBL" id="OBR84435.1"/>
    </source>
</evidence>
<dbReference type="VEuPathDB" id="FungiDB:I303_05293"/>
<feature type="transmembrane region" description="Helical" evidence="1">
    <location>
        <begin position="189"/>
        <end position="211"/>
    </location>
</feature>
<dbReference type="PANTHER" id="PTHR40465">
    <property type="entry name" value="CHROMOSOME 1, WHOLE GENOME SHOTGUN SEQUENCE"/>
    <property type="match status" value="1"/>
</dbReference>
<evidence type="ECO:0000256" key="1">
    <source>
        <dbReference type="SAM" id="Phobius"/>
    </source>
</evidence>
<evidence type="ECO:0000259" key="2">
    <source>
        <dbReference type="Pfam" id="PF20152"/>
    </source>
</evidence>
<feature type="transmembrane region" description="Helical" evidence="1">
    <location>
        <begin position="95"/>
        <end position="113"/>
    </location>
</feature>
<dbReference type="AlphaFoldDB" id="A0A1A6A308"/>
<organism evidence="3">
    <name type="scientific">Kwoniella dejecticola CBS 10117</name>
    <dbReference type="NCBI Taxonomy" id="1296121"/>
    <lineage>
        <taxon>Eukaryota</taxon>
        <taxon>Fungi</taxon>
        <taxon>Dikarya</taxon>
        <taxon>Basidiomycota</taxon>
        <taxon>Agaricomycotina</taxon>
        <taxon>Tremellomycetes</taxon>
        <taxon>Tremellales</taxon>
        <taxon>Cryptococcaceae</taxon>
        <taxon>Kwoniella</taxon>
    </lineage>
</organism>
<keyword evidence="1" id="KW-1133">Transmembrane helix</keyword>
<reference evidence="3" key="1">
    <citation type="submission" date="2013-07" db="EMBL/GenBank/DDBJ databases">
        <title>The Genome Sequence of Cryptococcus dejecticola CBS10117.</title>
        <authorList>
            <consortium name="The Broad Institute Genome Sequencing Platform"/>
            <person name="Cuomo C."/>
            <person name="Litvintseva A."/>
            <person name="Chen Y."/>
            <person name="Heitman J."/>
            <person name="Sun S."/>
            <person name="Springer D."/>
            <person name="Dromer F."/>
            <person name="Young S.K."/>
            <person name="Zeng Q."/>
            <person name="Gargeya S."/>
            <person name="Fitzgerald M."/>
            <person name="Abouelleil A."/>
            <person name="Alvarado L."/>
            <person name="Berlin A.M."/>
            <person name="Chapman S.B."/>
            <person name="Dewar J."/>
            <person name="Goldberg J."/>
            <person name="Griggs A."/>
            <person name="Gujja S."/>
            <person name="Hansen M."/>
            <person name="Howarth C."/>
            <person name="Imamovic A."/>
            <person name="Larimer J."/>
            <person name="McCowan C."/>
            <person name="Murphy C."/>
            <person name="Pearson M."/>
            <person name="Priest M."/>
            <person name="Roberts A."/>
            <person name="Saif S."/>
            <person name="Shea T."/>
            <person name="Sykes S."/>
            <person name="Wortman J."/>
            <person name="Nusbaum C."/>
            <person name="Birren B."/>
        </authorList>
    </citation>
    <scope>NUCLEOTIDE SEQUENCE [LARGE SCALE GENOMIC DNA]</scope>
    <source>
        <strain evidence="3">CBS 10117</strain>
    </source>
</reference>
<feature type="transmembrane region" description="Helical" evidence="1">
    <location>
        <begin position="119"/>
        <end position="136"/>
    </location>
</feature>
<gene>
    <name evidence="3" type="ORF">I303_05293</name>
</gene>
<dbReference type="EMBL" id="KI894032">
    <property type="protein sequence ID" value="OBR84435.1"/>
    <property type="molecule type" value="Genomic_DNA"/>
</dbReference>
<proteinExistence type="predicted"/>
<keyword evidence="1" id="KW-0812">Transmembrane</keyword>
<feature type="domain" description="DUF6534" evidence="2">
    <location>
        <begin position="197"/>
        <end position="259"/>
    </location>
</feature>
<dbReference type="PANTHER" id="PTHR40465:SF1">
    <property type="entry name" value="DUF6534 DOMAIN-CONTAINING PROTEIN"/>
    <property type="match status" value="1"/>
</dbReference>
<protein>
    <recommendedName>
        <fullName evidence="2">DUF6534 domain-containing protein</fullName>
    </recommendedName>
</protein>
<dbReference type="OrthoDB" id="2562493at2759"/>
<name>A0A1A6A308_9TREE</name>